<dbReference type="GO" id="GO:0046872">
    <property type="term" value="F:metal ion binding"/>
    <property type="evidence" value="ECO:0007669"/>
    <property type="project" value="UniProtKB-KW"/>
</dbReference>
<sequence length="280" mass="29774">MRLANVEGRLAVLRDDRAIDVATASNGRFGPDPQEIYPVWDDFLAWADIASLPAGEPLDAGALGPVVPRPRQIFAVGLNYVDHTIESGFIQPAEPMIFTKFASCLTGPRGDVVVPSDTVDFEVELVAVIGRTARSVDAADGWDFVAGLTIGQDISDRGLQMRGDPPQFSLGKSHPGFGPVGPCLTTLDQVGDRDNLSLTSAINGEVVQRGHTRDMVFPVLVLVSYLSAVCTLFPGDLIFTGTPPGVGMGRTPPRYLVPGDVLETEIGGLGEMRHTLIAPA</sequence>
<dbReference type="GO" id="GO:0016787">
    <property type="term" value="F:hydrolase activity"/>
    <property type="evidence" value="ECO:0007669"/>
    <property type="project" value="UniProtKB-KW"/>
</dbReference>
<dbReference type="InterPro" id="IPR011234">
    <property type="entry name" value="Fumarylacetoacetase-like_C"/>
</dbReference>
<evidence type="ECO:0000313" key="5">
    <source>
        <dbReference type="Proteomes" id="UP000608890"/>
    </source>
</evidence>
<keyword evidence="4" id="KW-0378">Hydrolase</keyword>
<keyword evidence="5" id="KW-1185">Reference proteome</keyword>
<comment type="similarity">
    <text evidence="1">Belongs to the FAH family.</text>
</comment>
<comment type="caution">
    <text evidence="4">The sequence shown here is derived from an EMBL/GenBank/DDBJ whole genome shotgun (WGS) entry which is preliminary data.</text>
</comment>
<dbReference type="Gene3D" id="3.90.850.10">
    <property type="entry name" value="Fumarylacetoacetase-like, C-terminal domain"/>
    <property type="match status" value="1"/>
</dbReference>
<dbReference type="Pfam" id="PF01557">
    <property type="entry name" value="FAA_hydrolase"/>
    <property type="match status" value="1"/>
</dbReference>
<dbReference type="InterPro" id="IPR036663">
    <property type="entry name" value="Fumarylacetoacetase_C_sf"/>
</dbReference>
<dbReference type="RefSeq" id="WP_189050257.1">
    <property type="nucleotide sequence ID" value="NZ_BMNB01000048.1"/>
</dbReference>
<evidence type="ECO:0000259" key="3">
    <source>
        <dbReference type="Pfam" id="PF01557"/>
    </source>
</evidence>
<keyword evidence="2" id="KW-0479">Metal-binding</keyword>
<dbReference type="AlphaFoldDB" id="A0A917U8H1"/>
<dbReference type="Proteomes" id="UP000608890">
    <property type="component" value="Unassembled WGS sequence"/>
</dbReference>
<proteinExistence type="inferred from homology"/>
<gene>
    <name evidence="4" type="ORF">GCM10011608_58990</name>
</gene>
<dbReference type="PANTHER" id="PTHR42796:SF4">
    <property type="entry name" value="FUMARYLACETOACETATE HYDROLASE DOMAIN-CONTAINING PROTEIN 2A"/>
    <property type="match status" value="1"/>
</dbReference>
<dbReference type="GO" id="GO:0044281">
    <property type="term" value="P:small molecule metabolic process"/>
    <property type="evidence" value="ECO:0007669"/>
    <property type="project" value="UniProtKB-ARBA"/>
</dbReference>
<evidence type="ECO:0000313" key="4">
    <source>
        <dbReference type="EMBL" id="GGM65932.1"/>
    </source>
</evidence>
<accession>A0A917U8H1</accession>
<feature type="domain" description="Fumarylacetoacetase-like C-terminal" evidence="3">
    <location>
        <begin position="73"/>
        <end position="276"/>
    </location>
</feature>
<organism evidence="4 5">
    <name type="scientific">Micromonospora sonchi</name>
    <dbReference type="NCBI Taxonomy" id="1763543"/>
    <lineage>
        <taxon>Bacteria</taxon>
        <taxon>Bacillati</taxon>
        <taxon>Actinomycetota</taxon>
        <taxon>Actinomycetes</taxon>
        <taxon>Micromonosporales</taxon>
        <taxon>Micromonosporaceae</taxon>
        <taxon>Micromonospora</taxon>
    </lineage>
</organism>
<dbReference type="SUPFAM" id="SSF56529">
    <property type="entry name" value="FAH"/>
    <property type="match status" value="1"/>
</dbReference>
<reference evidence="4" key="2">
    <citation type="submission" date="2020-09" db="EMBL/GenBank/DDBJ databases">
        <authorList>
            <person name="Sun Q."/>
            <person name="Zhou Y."/>
        </authorList>
    </citation>
    <scope>NUCLEOTIDE SEQUENCE</scope>
    <source>
        <strain evidence="4">CGMCC 4.7312</strain>
    </source>
</reference>
<dbReference type="EMBL" id="BMNB01000048">
    <property type="protein sequence ID" value="GGM65932.1"/>
    <property type="molecule type" value="Genomic_DNA"/>
</dbReference>
<dbReference type="PANTHER" id="PTHR42796">
    <property type="entry name" value="FUMARYLACETOACETATE HYDROLASE DOMAIN-CONTAINING PROTEIN 2A-RELATED"/>
    <property type="match status" value="1"/>
</dbReference>
<dbReference type="InterPro" id="IPR051121">
    <property type="entry name" value="FAH"/>
</dbReference>
<name>A0A917U8H1_9ACTN</name>
<evidence type="ECO:0000256" key="2">
    <source>
        <dbReference type="ARBA" id="ARBA00022723"/>
    </source>
</evidence>
<protein>
    <submittedName>
        <fullName evidence="4">Fumarylacetoacetate hydrolase</fullName>
    </submittedName>
</protein>
<reference evidence="4" key="1">
    <citation type="journal article" date="2014" name="Int. J. Syst. Evol. Microbiol.">
        <title>Complete genome sequence of Corynebacterium casei LMG S-19264T (=DSM 44701T), isolated from a smear-ripened cheese.</title>
        <authorList>
            <consortium name="US DOE Joint Genome Institute (JGI-PGF)"/>
            <person name="Walter F."/>
            <person name="Albersmeier A."/>
            <person name="Kalinowski J."/>
            <person name="Ruckert C."/>
        </authorList>
    </citation>
    <scope>NUCLEOTIDE SEQUENCE</scope>
    <source>
        <strain evidence="4">CGMCC 4.7312</strain>
    </source>
</reference>
<evidence type="ECO:0000256" key="1">
    <source>
        <dbReference type="ARBA" id="ARBA00010211"/>
    </source>
</evidence>